<keyword evidence="9 12" id="KW-0418">Kinase</keyword>
<dbReference type="Pfam" id="PF00288">
    <property type="entry name" value="GHMP_kinases_N"/>
    <property type="match status" value="1"/>
</dbReference>
<dbReference type="EMBL" id="JBHULN010000005">
    <property type="protein sequence ID" value="MFD2571090.1"/>
    <property type="molecule type" value="Genomic_DNA"/>
</dbReference>
<dbReference type="PRINTS" id="PR00958">
    <property type="entry name" value="HOMSERKINASE"/>
</dbReference>
<keyword evidence="10 12" id="KW-0067">ATP-binding</keyword>
<evidence type="ECO:0000259" key="14">
    <source>
        <dbReference type="Pfam" id="PF08544"/>
    </source>
</evidence>
<proteinExistence type="inferred from homology"/>
<name>A0ABW5M289_9BACT</name>
<evidence type="ECO:0000313" key="16">
    <source>
        <dbReference type="Proteomes" id="UP001597469"/>
    </source>
</evidence>
<keyword evidence="12" id="KW-0963">Cytoplasm</keyword>
<comment type="function">
    <text evidence="12">Catalyzes the ATP-dependent phosphorylation of L-homoserine to L-homoserine phosphate.</text>
</comment>
<organism evidence="15 16">
    <name type="scientific">Spirosoma soli</name>
    <dbReference type="NCBI Taxonomy" id="1770529"/>
    <lineage>
        <taxon>Bacteria</taxon>
        <taxon>Pseudomonadati</taxon>
        <taxon>Bacteroidota</taxon>
        <taxon>Cytophagia</taxon>
        <taxon>Cytophagales</taxon>
        <taxon>Cytophagaceae</taxon>
        <taxon>Spirosoma</taxon>
    </lineage>
</organism>
<dbReference type="Pfam" id="PF08544">
    <property type="entry name" value="GHMP_kinases_C"/>
    <property type="match status" value="1"/>
</dbReference>
<evidence type="ECO:0000256" key="4">
    <source>
        <dbReference type="ARBA" id="ARBA00017858"/>
    </source>
</evidence>
<evidence type="ECO:0000256" key="12">
    <source>
        <dbReference type="HAMAP-Rule" id="MF_00384"/>
    </source>
</evidence>
<dbReference type="NCBIfam" id="TIGR00191">
    <property type="entry name" value="thrB"/>
    <property type="match status" value="1"/>
</dbReference>
<feature type="binding site" evidence="12">
    <location>
        <begin position="91"/>
        <end position="101"/>
    </location>
    <ligand>
        <name>ATP</name>
        <dbReference type="ChEBI" id="CHEBI:30616"/>
    </ligand>
</feature>
<evidence type="ECO:0000256" key="2">
    <source>
        <dbReference type="ARBA" id="ARBA00007370"/>
    </source>
</evidence>
<dbReference type="Gene3D" id="3.30.70.890">
    <property type="entry name" value="GHMP kinase, C-terminal domain"/>
    <property type="match status" value="1"/>
</dbReference>
<dbReference type="InterPro" id="IPR000870">
    <property type="entry name" value="Homoserine_kinase"/>
</dbReference>
<evidence type="ECO:0000256" key="8">
    <source>
        <dbReference type="ARBA" id="ARBA00022741"/>
    </source>
</evidence>
<dbReference type="Gene3D" id="3.30.230.10">
    <property type="match status" value="1"/>
</dbReference>
<dbReference type="SUPFAM" id="SSF55060">
    <property type="entry name" value="GHMP Kinase, C-terminal domain"/>
    <property type="match status" value="1"/>
</dbReference>
<keyword evidence="6 12" id="KW-0808">Transferase</keyword>
<dbReference type="GO" id="GO:0004413">
    <property type="term" value="F:homoserine kinase activity"/>
    <property type="evidence" value="ECO:0007669"/>
    <property type="project" value="UniProtKB-EC"/>
</dbReference>
<dbReference type="InterPro" id="IPR014721">
    <property type="entry name" value="Ribsml_uS5_D2-typ_fold_subgr"/>
</dbReference>
<dbReference type="SUPFAM" id="SSF54211">
    <property type="entry name" value="Ribosomal protein S5 domain 2-like"/>
    <property type="match status" value="1"/>
</dbReference>
<evidence type="ECO:0000256" key="10">
    <source>
        <dbReference type="ARBA" id="ARBA00022840"/>
    </source>
</evidence>
<sequence>MNSIRVFAPATVANVACGFDIFGFAVANPGDQITLTTREEPGVSITDIFGDEGRLPREAERNTAGIAIQTYLQHIGRTDVGIDVVLHKQMPLGSGLGSSAASAVAGVYAINELLGRPLPTVKLLPFAMEGERLACGSAHADNVAPSLLGGFVVIRSYNPLDVIRIETPASLFCTLVHPDIEVNTKDARFILKNEVSLKNTIIQMGNVAGLIAGLMTPDYDLISRSLVDVIIEPVRAILIPEFHEVKQAALDNGALGCSLSGSGPSMFALSRDIQTAERIGQAMQQAFLSVGITSDAYVSDINKQGPKVLESSVLS</sequence>
<evidence type="ECO:0000256" key="3">
    <source>
        <dbReference type="ARBA" id="ARBA00012078"/>
    </source>
</evidence>
<dbReference type="InterPro" id="IPR020568">
    <property type="entry name" value="Ribosomal_Su5_D2-typ_SF"/>
</dbReference>
<dbReference type="RefSeq" id="WP_381522321.1">
    <property type="nucleotide sequence ID" value="NZ_JBHULN010000005.1"/>
</dbReference>
<evidence type="ECO:0000256" key="6">
    <source>
        <dbReference type="ARBA" id="ARBA00022679"/>
    </source>
</evidence>
<gene>
    <name evidence="12" type="primary">thrB</name>
    <name evidence="15" type="ORF">ACFSUS_10625</name>
</gene>
<keyword evidence="16" id="KW-1185">Reference proteome</keyword>
<feature type="domain" description="GHMP kinase N-terminal" evidence="13">
    <location>
        <begin position="66"/>
        <end position="150"/>
    </location>
</feature>
<dbReference type="InterPro" id="IPR006204">
    <property type="entry name" value="GHMP_kinase_N_dom"/>
</dbReference>
<evidence type="ECO:0000259" key="13">
    <source>
        <dbReference type="Pfam" id="PF00288"/>
    </source>
</evidence>
<comment type="caution">
    <text evidence="15">The sequence shown here is derived from an EMBL/GenBank/DDBJ whole genome shotgun (WGS) entry which is preliminary data.</text>
</comment>
<dbReference type="NCBIfam" id="NF002288">
    <property type="entry name" value="PRK01212.1-4"/>
    <property type="match status" value="1"/>
</dbReference>
<accession>A0ABW5M289</accession>
<keyword evidence="5 12" id="KW-0028">Amino-acid biosynthesis</keyword>
<dbReference type="EC" id="2.7.1.39" evidence="3 12"/>
<dbReference type="InterPro" id="IPR006203">
    <property type="entry name" value="GHMP_knse_ATP-bd_CS"/>
</dbReference>
<comment type="similarity">
    <text evidence="2 12">Belongs to the GHMP kinase family. Homoserine kinase subfamily.</text>
</comment>
<comment type="catalytic activity">
    <reaction evidence="11 12">
        <text>L-homoserine + ATP = O-phospho-L-homoserine + ADP + H(+)</text>
        <dbReference type="Rhea" id="RHEA:13985"/>
        <dbReference type="ChEBI" id="CHEBI:15378"/>
        <dbReference type="ChEBI" id="CHEBI:30616"/>
        <dbReference type="ChEBI" id="CHEBI:57476"/>
        <dbReference type="ChEBI" id="CHEBI:57590"/>
        <dbReference type="ChEBI" id="CHEBI:456216"/>
        <dbReference type="EC" id="2.7.1.39"/>
    </reaction>
</comment>
<evidence type="ECO:0000256" key="1">
    <source>
        <dbReference type="ARBA" id="ARBA00005015"/>
    </source>
</evidence>
<evidence type="ECO:0000256" key="9">
    <source>
        <dbReference type="ARBA" id="ARBA00022777"/>
    </source>
</evidence>
<dbReference type="PROSITE" id="PS00627">
    <property type="entry name" value="GHMP_KINASES_ATP"/>
    <property type="match status" value="1"/>
</dbReference>
<keyword evidence="7 12" id="KW-0791">Threonine biosynthesis</keyword>
<evidence type="ECO:0000313" key="15">
    <source>
        <dbReference type="EMBL" id="MFD2571090.1"/>
    </source>
</evidence>
<comment type="subcellular location">
    <subcellularLocation>
        <location evidence="12">Cytoplasm</location>
    </subcellularLocation>
</comment>
<dbReference type="PIRSF" id="PIRSF000676">
    <property type="entry name" value="Homoser_kin"/>
    <property type="match status" value="1"/>
</dbReference>
<dbReference type="Proteomes" id="UP001597469">
    <property type="component" value="Unassembled WGS sequence"/>
</dbReference>
<feature type="domain" description="GHMP kinase C-terminal" evidence="14">
    <location>
        <begin position="216"/>
        <end position="287"/>
    </location>
</feature>
<dbReference type="InterPro" id="IPR036554">
    <property type="entry name" value="GHMP_kinase_C_sf"/>
</dbReference>
<evidence type="ECO:0000256" key="5">
    <source>
        <dbReference type="ARBA" id="ARBA00022605"/>
    </source>
</evidence>
<dbReference type="PANTHER" id="PTHR20861:SF1">
    <property type="entry name" value="HOMOSERINE KINASE"/>
    <property type="match status" value="1"/>
</dbReference>
<evidence type="ECO:0000256" key="11">
    <source>
        <dbReference type="ARBA" id="ARBA00049375"/>
    </source>
</evidence>
<dbReference type="InterPro" id="IPR013750">
    <property type="entry name" value="GHMP_kinase_C_dom"/>
</dbReference>
<comment type="pathway">
    <text evidence="1 12">Amino-acid biosynthesis; L-threonine biosynthesis; L-threonine from L-aspartate: step 4/5.</text>
</comment>
<evidence type="ECO:0000256" key="7">
    <source>
        <dbReference type="ARBA" id="ARBA00022697"/>
    </source>
</evidence>
<dbReference type="PANTHER" id="PTHR20861">
    <property type="entry name" value="HOMOSERINE/4-DIPHOSPHOCYTIDYL-2-C-METHYL-D-ERYTHRITOL KINASE"/>
    <property type="match status" value="1"/>
</dbReference>
<reference evidence="16" key="1">
    <citation type="journal article" date="2019" name="Int. J. Syst. Evol. Microbiol.">
        <title>The Global Catalogue of Microorganisms (GCM) 10K type strain sequencing project: providing services to taxonomists for standard genome sequencing and annotation.</title>
        <authorList>
            <consortium name="The Broad Institute Genomics Platform"/>
            <consortium name="The Broad Institute Genome Sequencing Center for Infectious Disease"/>
            <person name="Wu L."/>
            <person name="Ma J."/>
        </authorList>
    </citation>
    <scope>NUCLEOTIDE SEQUENCE [LARGE SCALE GENOMIC DNA]</scope>
    <source>
        <strain evidence="16">KCTC 42805</strain>
    </source>
</reference>
<keyword evidence="8 12" id="KW-0547">Nucleotide-binding</keyword>
<protein>
    <recommendedName>
        <fullName evidence="4 12">Homoserine kinase</fullName>
        <shortName evidence="12">HK</shortName>
        <shortName evidence="12">HSK</shortName>
        <ecNumber evidence="3 12">2.7.1.39</ecNumber>
    </recommendedName>
</protein>
<dbReference type="HAMAP" id="MF_00384">
    <property type="entry name" value="Homoser_kinase"/>
    <property type="match status" value="1"/>
</dbReference>